<keyword evidence="2" id="KW-0808">Transferase</keyword>
<reference evidence="2 3" key="1">
    <citation type="submission" date="2017-08" db="EMBL/GenBank/DDBJ databases">
        <authorList>
            <person name="de Groot N.N."/>
        </authorList>
    </citation>
    <scope>NUCLEOTIDE SEQUENCE [LARGE SCALE GENOMIC DNA]</scope>
    <source>
        <strain evidence="2 3">JC228</strain>
    </source>
</reference>
<dbReference type="GO" id="GO:0032259">
    <property type="term" value="P:methylation"/>
    <property type="evidence" value="ECO:0007669"/>
    <property type="project" value="UniProtKB-KW"/>
</dbReference>
<name>A0A285D3X2_9BACI</name>
<protein>
    <submittedName>
        <fullName evidence="2">Predicted 3-demethylubiquinone-9 3-methyltransferase (Glyoxalase superfamily)</fullName>
    </submittedName>
</protein>
<dbReference type="CDD" id="cd06588">
    <property type="entry name" value="PhnB_like"/>
    <property type="match status" value="1"/>
</dbReference>
<feature type="domain" description="PhnB-like" evidence="1">
    <location>
        <begin position="6"/>
        <end position="126"/>
    </location>
</feature>
<accession>A0A285D3X2</accession>
<organism evidence="2 3">
    <name type="scientific">Bacillus oleivorans</name>
    <dbReference type="NCBI Taxonomy" id="1448271"/>
    <lineage>
        <taxon>Bacteria</taxon>
        <taxon>Bacillati</taxon>
        <taxon>Bacillota</taxon>
        <taxon>Bacilli</taxon>
        <taxon>Bacillales</taxon>
        <taxon>Bacillaceae</taxon>
        <taxon>Bacillus</taxon>
    </lineage>
</organism>
<dbReference type="EMBL" id="OAOP01000009">
    <property type="protein sequence ID" value="SNX74395.1"/>
    <property type="molecule type" value="Genomic_DNA"/>
</dbReference>
<gene>
    <name evidence="2" type="ORF">SAMN05877753_10977</name>
</gene>
<dbReference type="PIRSF" id="PIRSF021700">
    <property type="entry name" value="3_dmu_93_MTrfase"/>
    <property type="match status" value="1"/>
</dbReference>
<dbReference type="OrthoDB" id="9806473at2"/>
<dbReference type="RefSeq" id="WP_097159925.1">
    <property type="nucleotide sequence ID" value="NZ_JBEPMQ010000009.1"/>
</dbReference>
<evidence type="ECO:0000313" key="2">
    <source>
        <dbReference type="EMBL" id="SNX74395.1"/>
    </source>
</evidence>
<dbReference type="Gene3D" id="3.10.180.10">
    <property type="entry name" value="2,3-Dihydroxybiphenyl 1,2-Dioxygenase, domain 1"/>
    <property type="match status" value="1"/>
</dbReference>
<dbReference type="InterPro" id="IPR009725">
    <property type="entry name" value="3_dmu_93_MTrfase"/>
</dbReference>
<sequence length="166" mass="18843">MLSKIQKITPNLWFDTQAEEAAEFYCTIFENSKVGKMNRYGNEGQEVHGMPAGTVLTVQFQLEGQDFVALNGGPHFKFSEAISFIVNCETQEEVDYYWKKLSDGGDEKAQMCGWLKDKFGVSWQIIPVSLTEMISDSDSEKSQRAMKAMLQMKKIDIKTLKQAYDG</sequence>
<dbReference type="Pfam" id="PF06983">
    <property type="entry name" value="3-dmu-9_3-mt"/>
    <property type="match status" value="1"/>
</dbReference>
<dbReference type="Proteomes" id="UP000219546">
    <property type="component" value="Unassembled WGS sequence"/>
</dbReference>
<proteinExistence type="predicted"/>
<keyword evidence="2" id="KW-0830">Ubiquinone</keyword>
<dbReference type="PANTHER" id="PTHR33990">
    <property type="entry name" value="PROTEIN YJDN-RELATED"/>
    <property type="match status" value="1"/>
</dbReference>
<dbReference type="AlphaFoldDB" id="A0A285D3X2"/>
<keyword evidence="2" id="KW-0489">Methyltransferase</keyword>
<dbReference type="InterPro" id="IPR029068">
    <property type="entry name" value="Glyas_Bleomycin-R_OHBP_Dase"/>
</dbReference>
<dbReference type="SUPFAM" id="SSF54593">
    <property type="entry name" value="Glyoxalase/Bleomycin resistance protein/Dihydroxybiphenyl dioxygenase"/>
    <property type="match status" value="1"/>
</dbReference>
<dbReference type="PANTHER" id="PTHR33990:SF2">
    <property type="entry name" value="PHNB-LIKE DOMAIN-CONTAINING PROTEIN"/>
    <property type="match status" value="1"/>
</dbReference>
<keyword evidence="3" id="KW-1185">Reference proteome</keyword>
<dbReference type="InterPro" id="IPR028973">
    <property type="entry name" value="PhnB-like"/>
</dbReference>
<evidence type="ECO:0000313" key="3">
    <source>
        <dbReference type="Proteomes" id="UP000219546"/>
    </source>
</evidence>
<evidence type="ECO:0000259" key="1">
    <source>
        <dbReference type="Pfam" id="PF06983"/>
    </source>
</evidence>
<dbReference type="GO" id="GO:0008168">
    <property type="term" value="F:methyltransferase activity"/>
    <property type="evidence" value="ECO:0007669"/>
    <property type="project" value="UniProtKB-KW"/>
</dbReference>